<dbReference type="EMBL" id="JAVMIP010000012">
    <property type="protein sequence ID" value="MDS3861475.1"/>
    <property type="molecule type" value="Genomic_DNA"/>
</dbReference>
<keyword evidence="2" id="KW-1185">Reference proteome</keyword>
<dbReference type="RefSeq" id="WP_322878717.1">
    <property type="nucleotide sequence ID" value="NZ_JAVMIP010000012.1"/>
</dbReference>
<accession>A0AAE4FV52</accession>
<comment type="caution">
    <text evidence="1">The sequence shown here is derived from an EMBL/GenBank/DDBJ whole genome shotgun (WGS) entry which is preliminary data.</text>
</comment>
<reference evidence="2" key="1">
    <citation type="submission" date="2023-07" db="EMBL/GenBank/DDBJ databases">
        <authorList>
            <person name="Luz R."/>
            <person name="Cordeiro R."/>
            <person name="Fonseca A."/>
            <person name="Goncalves V."/>
        </authorList>
    </citation>
    <scope>NUCLEOTIDE SEQUENCE [LARGE SCALE GENOMIC DNA]</scope>
    <source>
        <strain evidence="2">BACA0444</strain>
    </source>
</reference>
<evidence type="ECO:0000313" key="2">
    <source>
        <dbReference type="Proteomes" id="UP001268256"/>
    </source>
</evidence>
<sequence length="66" mass="7321">MIEPLLPVAPPASDSSQVWLSLKQAIAQSSGFKRWLQESALRVMTDADLDTQVAAYLRQTLETLAY</sequence>
<gene>
    <name evidence="1" type="ORF">RIF25_11725</name>
</gene>
<dbReference type="Proteomes" id="UP001268256">
    <property type="component" value="Unassembled WGS sequence"/>
</dbReference>
<name>A0AAE4FV52_9CYAN</name>
<proteinExistence type="predicted"/>
<evidence type="ECO:0000313" key="1">
    <source>
        <dbReference type="EMBL" id="MDS3861475.1"/>
    </source>
</evidence>
<organism evidence="1 2">
    <name type="scientific">Pseudocalidococcus azoricus BACA0444</name>
    <dbReference type="NCBI Taxonomy" id="2918990"/>
    <lineage>
        <taxon>Bacteria</taxon>
        <taxon>Bacillati</taxon>
        <taxon>Cyanobacteriota</taxon>
        <taxon>Cyanophyceae</taxon>
        <taxon>Acaryochloridales</taxon>
        <taxon>Thermosynechococcaceae</taxon>
        <taxon>Pseudocalidococcus</taxon>
        <taxon>Pseudocalidococcus azoricus</taxon>
    </lineage>
</organism>
<protein>
    <submittedName>
        <fullName evidence="1">Uncharacterized protein</fullName>
    </submittedName>
</protein>
<dbReference type="AlphaFoldDB" id="A0AAE4FV52"/>